<feature type="transmembrane region" description="Helical" evidence="1">
    <location>
        <begin position="238"/>
        <end position="258"/>
    </location>
</feature>
<gene>
    <name evidence="2" type="ORF">ACFQO6_14030</name>
</gene>
<feature type="transmembrane region" description="Helical" evidence="1">
    <location>
        <begin position="20"/>
        <end position="39"/>
    </location>
</feature>
<feature type="transmembrane region" description="Helical" evidence="1">
    <location>
        <begin position="168"/>
        <end position="185"/>
    </location>
</feature>
<evidence type="ECO:0000313" key="2">
    <source>
        <dbReference type="EMBL" id="MFC7361389.1"/>
    </source>
</evidence>
<keyword evidence="1" id="KW-0812">Transmembrane</keyword>
<dbReference type="RefSeq" id="WP_255890979.1">
    <property type="nucleotide sequence ID" value="NZ_JAFMZM010000004.1"/>
</dbReference>
<keyword evidence="3" id="KW-1185">Reference proteome</keyword>
<protein>
    <recommendedName>
        <fullName evidence="4">Glycosyltransferase RgtA/B/C/D-like domain-containing protein</fullName>
    </recommendedName>
</protein>
<feature type="transmembrane region" description="Helical" evidence="1">
    <location>
        <begin position="436"/>
        <end position="453"/>
    </location>
</feature>
<comment type="caution">
    <text evidence="2">The sequence shown here is derived from an EMBL/GenBank/DDBJ whole genome shotgun (WGS) entry which is preliminary data.</text>
</comment>
<feature type="transmembrane region" description="Helical" evidence="1">
    <location>
        <begin position="141"/>
        <end position="161"/>
    </location>
</feature>
<dbReference type="EMBL" id="JBHTCH010000017">
    <property type="protein sequence ID" value="MFC7361389.1"/>
    <property type="molecule type" value="Genomic_DNA"/>
</dbReference>
<evidence type="ECO:0000256" key="1">
    <source>
        <dbReference type="SAM" id="Phobius"/>
    </source>
</evidence>
<sequence>MEQAEGGGTKASWVRRRGDLLAVLALIVASFVFTSEQVAEHEMMSPIDEYQYVGYYAKVADHGIVRRGEDMPLLARKYMVCHGVRLIPEMPPNPEGCRKPNSVGYPLAGGTTADLYTPLYFAITRVLAQPLIWAGVDFVSAGRAVGGFWLSLGAVFLYLALRRARVPIPVAVGLGLVLVGSLAAYWGTTYISTDATALAAGALAAWLTMRALDGARGSLVLLPVAAVVATLFKLQNLIGFGAAALVLLFAAALGLNRGPDLGGVRAVPRLRSFVTDRRSVSALATVVLPVFAQAGWLALRSALSVGEQPSFGFGAPLKGANLLVEFGNFLPNLGGGATSPYATGPASLPVYAAVTALAIGGATGLALSKGVRAAHRVVGLSTVLVAVLAAPALAIVVGFVENNYVPLPSRYANSLLPWALLSAGLLVDTRRAWMRYGLLALGVVTWGLALALGEV</sequence>
<keyword evidence="1" id="KW-1133">Transmembrane helix</keyword>
<keyword evidence="1" id="KW-0472">Membrane</keyword>
<accession>A0ABW2N4K2</accession>
<name>A0ABW2N4K2_9ACTN</name>
<evidence type="ECO:0008006" key="4">
    <source>
        <dbReference type="Google" id="ProtNLM"/>
    </source>
</evidence>
<dbReference type="Proteomes" id="UP001596524">
    <property type="component" value="Unassembled WGS sequence"/>
</dbReference>
<reference evidence="3" key="1">
    <citation type="journal article" date="2019" name="Int. J. Syst. Evol. Microbiol.">
        <title>The Global Catalogue of Microorganisms (GCM) 10K type strain sequencing project: providing services to taxonomists for standard genome sequencing and annotation.</title>
        <authorList>
            <consortium name="The Broad Institute Genomics Platform"/>
            <consortium name="The Broad Institute Genome Sequencing Center for Infectious Disease"/>
            <person name="Wu L."/>
            <person name="Ma J."/>
        </authorList>
    </citation>
    <scope>NUCLEOTIDE SEQUENCE [LARGE SCALE GENOMIC DNA]</scope>
    <source>
        <strain evidence="3">FCH27</strain>
    </source>
</reference>
<feature type="transmembrane region" description="Helical" evidence="1">
    <location>
        <begin position="279"/>
        <end position="299"/>
    </location>
</feature>
<evidence type="ECO:0000313" key="3">
    <source>
        <dbReference type="Proteomes" id="UP001596524"/>
    </source>
</evidence>
<organism evidence="2 3">
    <name type="scientific">Nocardioides astragali</name>
    <dbReference type="NCBI Taxonomy" id="1776736"/>
    <lineage>
        <taxon>Bacteria</taxon>
        <taxon>Bacillati</taxon>
        <taxon>Actinomycetota</taxon>
        <taxon>Actinomycetes</taxon>
        <taxon>Propionibacteriales</taxon>
        <taxon>Nocardioidaceae</taxon>
        <taxon>Nocardioides</taxon>
    </lineage>
</organism>
<feature type="transmembrane region" description="Helical" evidence="1">
    <location>
        <begin position="379"/>
        <end position="399"/>
    </location>
</feature>
<feature type="transmembrane region" description="Helical" evidence="1">
    <location>
        <begin position="348"/>
        <end position="367"/>
    </location>
</feature>
<proteinExistence type="predicted"/>